<dbReference type="EMBL" id="KN549824">
    <property type="protein sequence ID" value="KHJ95867.1"/>
    <property type="molecule type" value="Genomic_DNA"/>
</dbReference>
<sequence>MTRDMDMYGHPHFKIVDDSMVGDLDYTPRRRQLRLDHVQQQLQGRFDETDRMSPASSVASSTDGFPTKKKRSSSSGGLKTLGRLFNKKKSQSDTYRFVYTFTLCISLHPLSF</sequence>
<reference evidence="2 3" key="1">
    <citation type="submission" date="2014-03" db="EMBL/GenBank/DDBJ databases">
        <title>Draft genome of the hookworm Oesophagostomum dentatum.</title>
        <authorList>
            <person name="Mitreva M."/>
        </authorList>
    </citation>
    <scope>NUCLEOTIDE SEQUENCE [LARGE SCALE GENOMIC DNA]</scope>
    <source>
        <strain evidence="2 3">OD-Hann</strain>
    </source>
</reference>
<dbReference type="Proteomes" id="UP000053660">
    <property type="component" value="Unassembled WGS sequence"/>
</dbReference>
<proteinExistence type="predicted"/>
<feature type="region of interest" description="Disordered" evidence="1">
    <location>
        <begin position="43"/>
        <end position="80"/>
    </location>
</feature>
<dbReference type="AlphaFoldDB" id="A0A0B1TJ65"/>
<evidence type="ECO:0000313" key="2">
    <source>
        <dbReference type="EMBL" id="KHJ95867.1"/>
    </source>
</evidence>
<keyword evidence="3" id="KW-1185">Reference proteome</keyword>
<accession>A0A0B1TJ65</accession>
<evidence type="ECO:0000256" key="1">
    <source>
        <dbReference type="SAM" id="MobiDB-lite"/>
    </source>
</evidence>
<protein>
    <submittedName>
        <fullName evidence="2">Uncharacterized protein</fullName>
    </submittedName>
</protein>
<feature type="compositionally biased region" description="Polar residues" evidence="1">
    <location>
        <begin position="54"/>
        <end position="64"/>
    </location>
</feature>
<name>A0A0B1TJ65_OESDE</name>
<evidence type="ECO:0000313" key="3">
    <source>
        <dbReference type="Proteomes" id="UP000053660"/>
    </source>
</evidence>
<dbReference type="OrthoDB" id="10508695at2759"/>
<organism evidence="2 3">
    <name type="scientific">Oesophagostomum dentatum</name>
    <name type="common">Nodular worm</name>
    <dbReference type="NCBI Taxonomy" id="61180"/>
    <lineage>
        <taxon>Eukaryota</taxon>
        <taxon>Metazoa</taxon>
        <taxon>Ecdysozoa</taxon>
        <taxon>Nematoda</taxon>
        <taxon>Chromadorea</taxon>
        <taxon>Rhabditida</taxon>
        <taxon>Rhabditina</taxon>
        <taxon>Rhabditomorpha</taxon>
        <taxon>Strongyloidea</taxon>
        <taxon>Strongylidae</taxon>
        <taxon>Oesophagostomum</taxon>
    </lineage>
</organism>
<gene>
    <name evidence="2" type="ORF">OESDEN_04182</name>
</gene>